<protein>
    <submittedName>
        <fullName evidence="2">Uncharacterized protein</fullName>
    </submittedName>
</protein>
<comment type="caution">
    <text evidence="2">The sequence shown here is derived from an EMBL/GenBank/DDBJ whole genome shotgun (WGS) entry which is preliminary data.</text>
</comment>
<dbReference type="Proteomes" id="UP001054902">
    <property type="component" value="Unassembled WGS sequence"/>
</dbReference>
<sequence>MANYSLKFQGCHNVQAWNYDADDYSDVRIKASRLARFRLCPSRFCSQSSNGCSKGYGDYVIGVDTYVSAYVEAQRKQDEYECERYLFRHCNCEDNNDKDMCVYKCYAKGKKWDCIDNNPYYDDDATTHLYRNDLRDFEQYFQGCSAFEGYGNENDNDKFRRLEDGADFYIGSYCSEQVGKIYLGMFTDDTCTTFADKNAGRKTFKEMTGVDLPFSDKSMVRSDCVSCNERDHKEYQQNNKNNNQNNNNNQKQVRILDSCEEVYEAAGKCETHMGSNNGYASPQEINEDACYYMEGLKLIRKNGIIDTSLTRPNNQVNFFITIFSVSFTLLGAFIYYLRMKLGMRINLG</sequence>
<keyword evidence="1" id="KW-0812">Transmembrane</keyword>
<evidence type="ECO:0000313" key="2">
    <source>
        <dbReference type="EMBL" id="GFH57385.1"/>
    </source>
</evidence>
<evidence type="ECO:0000313" key="3">
    <source>
        <dbReference type="Proteomes" id="UP001054902"/>
    </source>
</evidence>
<reference evidence="2 3" key="1">
    <citation type="journal article" date="2021" name="Sci. Rep.">
        <title>The genome of the diatom Chaetoceros tenuissimus carries an ancient integrated fragment of an extant virus.</title>
        <authorList>
            <person name="Hongo Y."/>
            <person name="Kimura K."/>
            <person name="Takaki Y."/>
            <person name="Yoshida Y."/>
            <person name="Baba S."/>
            <person name="Kobayashi G."/>
            <person name="Nagasaki K."/>
            <person name="Hano T."/>
            <person name="Tomaru Y."/>
        </authorList>
    </citation>
    <scope>NUCLEOTIDE SEQUENCE [LARGE SCALE GENOMIC DNA]</scope>
    <source>
        <strain evidence="2 3">NIES-3715</strain>
    </source>
</reference>
<dbReference type="EMBL" id="BLLK01000058">
    <property type="protein sequence ID" value="GFH57385.1"/>
    <property type="molecule type" value="Genomic_DNA"/>
</dbReference>
<evidence type="ECO:0000256" key="1">
    <source>
        <dbReference type="SAM" id="Phobius"/>
    </source>
</evidence>
<keyword evidence="3" id="KW-1185">Reference proteome</keyword>
<dbReference type="AlphaFoldDB" id="A0AAD3D6G9"/>
<name>A0AAD3D6G9_9STRA</name>
<feature type="transmembrane region" description="Helical" evidence="1">
    <location>
        <begin position="318"/>
        <end position="337"/>
    </location>
</feature>
<organism evidence="2 3">
    <name type="scientific">Chaetoceros tenuissimus</name>
    <dbReference type="NCBI Taxonomy" id="426638"/>
    <lineage>
        <taxon>Eukaryota</taxon>
        <taxon>Sar</taxon>
        <taxon>Stramenopiles</taxon>
        <taxon>Ochrophyta</taxon>
        <taxon>Bacillariophyta</taxon>
        <taxon>Coscinodiscophyceae</taxon>
        <taxon>Chaetocerotophycidae</taxon>
        <taxon>Chaetocerotales</taxon>
        <taxon>Chaetocerotaceae</taxon>
        <taxon>Chaetoceros</taxon>
    </lineage>
</organism>
<accession>A0AAD3D6G9</accession>
<keyword evidence="1" id="KW-1133">Transmembrane helix</keyword>
<proteinExistence type="predicted"/>
<gene>
    <name evidence="2" type="ORF">CTEN210_13861</name>
</gene>
<keyword evidence="1" id="KW-0472">Membrane</keyword>